<dbReference type="Proteomes" id="UP000321892">
    <property type="component" value="Chromosome"/>
</dbReference>
<dbReference type="InterPro" id="IPR025406">
    <property type="entry name" value="DUF4132"/>
</dbReference>
<reference evidence="2 3" key="1">
    <citation type="submission" date="2019-07" db="EMBL/GenBank/DDBJ databases">
        <title>Complete Genome Sequence of Leptotrichia hofstadii Strain JCM16775.</title>
        <authorList>
            <person name="Watanabe S."/>
            <person name="Cui L."/>
        </authorList>
    </citation>
    <scope>NUCLEOTIDE SEQUENCE [LARGE SCALE GENOMIC DNA]</scope>
    <source>
        <strain evidence="2 3">JCM16775</strain>
    </source>
</reference>
<dbReference type="EMBL" id="AP019823">
    <property type="protein sequence ID" value="BBM37925.1"/>
    <property type="molecule type" value="Genomic_DNA"/>
</dbReference>
<dbReference type="AlphaFoldDB" id="A0A510JI46"/>
<organism evidence="2 3">
    <name type="scientific">Leptotrichia hofstadii</name>
    <dbReference type="NCBI Taxonomy" id="157688"/>
    <lineage>
        <taxon>Bacteria</taxon>
        <taxon>Fusobacteriati</taxon>
        <taxon>Fusobacteriota</taxon>
        <taxon>Fusobacteriia</taxon>
        <taxon>Fusobacteriales</taxon>
        <taxon>Leptotrichiaceae</taxon>
        <taxon>Leptotrichia</taxon>
    </lineage>
</organism>
<gene>
    <name evidence="2" type="ORF">JCM16775_0627</name>
</gene>
<sequence>MARDAMSEDKAVKARMEAVCQEIREFLAGSGELRGRVYRNVLQHVNNPQAREIMEKEGFFETEGGQAFLEYFEYMYRNFPNELIKQLLNFPLKYRIFKMMNFSYEFVKRDFENNLEMKDSRIFLKNCKYFLNYFENLANGYIENYSLYSDSFLLKLGITIIIRNINVKNEEEIKKLDTIFINYIMHKIDKCGMNTIFEKHLDSNGFKEYIRNTKRLDMGRIRKYMEKIFFSVINENNRISQAVFEGTELLVMFSETEFSSTNNNYYYRNKVFGKLEKSFKKYSFSQKQKLYLLINYGMNAVFDNFEHSQKMYELFSETVKESAKNTIELIRDNLNEGRLGYSFLLHFLIKENLIGKREKYELLEKSEDMMIQELKEIFNSKAWRWNERELGNLEFLRRDRDEWGNIKVTCLGIKTGHILASKDKIVFSLLKYSRIYRNVFQFIVNCVSDVELFSNIFDRFHIVYGIKDLRAILDEMWDYNLPISFINEKYFEYIEKSSCNSYNNKIWREFLHEHEEELYRTFRKNAVSEKSVENYVEILYIKNNTFDCSQLPILLTKANRHTAHEIGKILKDRQETREEVEKLLKNGTEEIALETAGSLVRHWNNIQARKDLKNLSDPKGILEYVESLYLPKHEENAVFGSEIDYSSVKMADGNGKIPEKLLKLYISEYILSNDIKLIEVCTKIEKIAHKGDLRKFVEKIFEKWKELRFNPKYKNLFIPMILTANMKQLNGISVIIDMLVSEYNKAAVAAYAIRALSLREEAKETGILIKSFITNYKDKRIKSAAYEALAMIAENKGISRDELNDILVPDFGFQIDRTRILDYGTKKIKIELSVLSDVYGINIYDEKGKMLNMLPKASKKIGDVESIAEKYRRELKYIKKQLKEIAVFQGNNLTKALFMQRKWKVKKWMEVFIHNPVMQKFAIQLVWEEVGQDDELISTFRYSGNESFLASDGTEYELDSKNYVKLVYFPEISQKETEKWEENFRKNEIAQPIRQLNMPIYKITEEKQENKEIKGYNVKEFSVNMLRKKSSNLGFEISYGNDGAGYGSHYFDEKTGISILIITSSFLSGEYSKKLKIEKILFLKSDMEICHEKSLESQEIIPMKIKEVPKRILSLACLMAEILTS</sequence>
<dbReference type="RefSeq" id="WP_026745595.1">
    <property type="nucleotide sequence ID" value="NZ_AP019823.1"/>
</dbReference>
<name>A0A510JI46_9FUSO</name>
<evidence type="ECO:0000313" key="2">
    <source>
        <dbReference type="EMBL" id="BBM37925.1"/>
    </source>
</evidence>
<protein>
    <recommendedName>
        <fullName evidence="1">DUF4132 domain-containing protein</fullName>
    </recommendedName>
</protein>
<dbReference type="KEGG" id="lhf:JCM16775_0627"/>
<feature type="domain" description="DUF4132" evidence="1">
    <location>
        <begin position="848"/>
        <end position="1034"/>
    </location>
</feature>
<evidence type="ECO:0000259" key="1">
    <source>
        <dbReference type="Pfam" id="PF13569"/>
    </source>
</evidence>
<proteinExistence type="predicted"/>
<dbReference type="OrthoDB" id="4770574at2"/>
<evidence type="ECO:0000313" key="3">
    <source>
        <dbReference type="Proteomes" id="UP000321892"/>
    </source>
</evidence>
<dbReference type="Pfam" id="PF13569">
    <property type="entry name" value="DUF4132"/>
    <property type="match status" value="1"/>
</dbReference>
<accession>A0A510JI46</accession>
<keyword evidence="3" id="KW-1185">Reference proteome</keyword>